<dbReference type="Proteomes" id="UP000274786">
    <property type="component" value="Unassembled WGS sequence"/>
</dbReference>
<reference evidence="1 2" key="1">
    <citation type="submission" date="2018-10" db="EMBL/GenBank/DDBJ databases">
        <title>Comparative analysis of microorganisms from saline springs in Andes Mountain Range, Colombia.</title>
        <authorList>
            <person name="Rubin E."/>
        </authorList>
    </citation>
    <scope>NUCLEOTIDE SEQUENCE [LARGE SCALE GENOMIC DNA]</scope>
    <source>
        <strain evidence="1 2">USBA GBX 843</strain>
    </source>
</reference>
<dbReference type="RefSeq" id="WP_259462128.1">
    <property type="nucleotide sequence ID" value="NZ_RCDC01000004.1"/>
</dbReference>
<evidence type="ECO:0000313" key="1">
    <source>
        <dbReference type="EMBL" id="RLK57448.1"/>
    </source>
</evidence>
<comment type="caution">
    <text evidence="1">The sequence shown here is derived from an EMBL/GenBank/DDBJ whole genome shotgun (WGS) entry which is preliminary data.</text>
</comment>
<gene>
    <name evidence="1" type="ORF">BCL79_1854</name>
</gene>
<proteinExistence type="predicted"/>
<protein>
    <submittedName>
        <fullName evidence="1">T7 family holin superfamily II</fullName>
    </submittedName>
</protein>
<sequence length="79" mass="8444">MPNRINHGTDMRGEIIDAVGTAALKVTPPVTVATAVASGLTLDKAVLVLTAIYLVGQIGYLVWKWVREWRQARSGGVIG</sequence>
<organism evidence="1 2">
    <name type="scientific">Stenotrophomonas rhizophila</name>
    <dbReference type="NCBI Taxonomy" id="216778"/>
    <lineage>
        <taxon>Bacteria</taxon>
        <taxon>Pseudomonadati</taxon>
        <taxon>Pseudomonadota</taxon>
        <taxon>Gammaproteobacteria</taxon>
        <taxon>Lysobacterales</taxon>
        <taxon>Lysobacteraceae</taxon>
        <taxon>Stenotrophomonas</taxon>
    </lineage>
</organism>
<name>A0A498CHB8_9GAMM</name>
<accession>A0A498CHB8</accession>
<evidence type="ECO:0000313" key="2">
    <source>
        <dbReference type="Proteomes" id="UP000274786"/>
    </source>
</evidence>
<dbReference type="AlphaFoldDB" id="A0A498CHB8"/>
<dbReference type="EMBL" id="RCDC01000004">
    <property type="protein sequence ID" value="RLK57448.1"/>
    <property type="molecule type" value="Genomic_DNA"/>
</dbReference>